<dbReference type="EMBL" id="JANATA010000008">
    <property type="protein sequence ID" value="MCP3428503.1"/>
    <property type="molecule type" value="Genomic_DNA"/>
</dbReference>
<name>A0AA41X2W6_9ALTE</name>
<dbReference type="RefSeq" id="WP_254099837.1">
    <property type="nucleotide sequence ID" value="NZ_JANATA010000008.1"/>
</dbReference>
<proteinExistence type="predicted"/>
<keyword evidence="2" id="KW-1185">Reference proteome</keyword>
<organism evidence="1 2">
    <name type="scientific">Opacimonas viscosa</name>
    <dbReference type="NCBI Taxonomy" id="2961944"/>
    <lineage>
        <taxon>Bacteria</taxon>
        <taxon>Pseudomonadati</taxon>
        <taxon>Pseudomonadota</taxon>
        <taxon>Gammaproteobacteria</taxon>
        <taxon>Alteromonadales</taxon>
        <taxon>Alteromonadaceae</taxon>
        <taxon>Opacimonas</taxon>
    </lineage>
</organism>
<accession>A0AA41X2W6</accession>
<evidence type="ECO:0000313" key="2">
    <source>
        <dbReference type="Proteomes" id="UP001165413"/>
    </source>
</evidence>
<dbReference type="InterPro" id="IPR011330">
    <property type="entry name" value="Glyco_hydro/deAcase_b/a-brl"/>
</dbReference>
<evidence type="ECO:0000313" key="1">
    <source>
        <dbReference type="EMBL" id="MCP3428503.1"/>
    </source>
</evidence>
<dbReference type="GO" id="GO:0005975">
    <property type="term" value="P:carbohydrate metabolic process"/>
    <property type="evidence" value="ECO:0007669"/>
    <property type="project" value="InterPro"/>
</dbReference>
<comment type="caution">
    <text evidence="1">The sequence shown here is derived from an EMBL/GenBank/DDBJ whole genome shotgun (WGS) entry which is preliminary data.</text>
</comment>
<dbReference type="Gene3D" id="3.20.20.370">
    <property type="entry name" value="Glycoside hydrolase/deacetylase"/>
    <property type="match status" value="1"/>
</dbReference>
<reference evidence="1" key="1">
    <citation type="submission" date="2022-07" db="EMBL/GenBank/DDBJ databases">
        <title>Characterization of the Novel Bacterium Alteromonas immobilis LMIT006 and Alteromonas gregis LMIT007.</title>
        <authorList>
            <person name="Lin X."/>
        </authorList>
    </citation>
    <scope>NUCLEOTIDE SEQUENCE</scope>
    <source>
        <strain evidence="1">LMIT007</strain>
    </source>
</reference>
<dbReference type="AlphaFoldDB" id="A0AA41X2W6"/>
<dbReference type="SUPFAM" id="SSF88713">
    <property type="entry name" value="Glycoside hydrolase/deacetylase"/>
    <property type="match status" value="1"/>
</dbReference>
<protein>
    <submittedName>
        <fullName evidence="1">Polysaccharide deacetylase family protein</fullName>
    </submittedName>
</protein>
<sequence length="354" mass="40332">MSKPEVLFVLSIDTEEEWHWDDPFPEHSFAVENVKYIPPLQKFCDNLGIRPTYFVDYPVLDDARAVKYFKQAVAHNRCEVGGHLHPWCNPPYFGETTEFESHVVNLPTPQVAAKLDRLIDKVQSSLGLTMTSFRTGRWGINDAVLGLLKDRGFLVDSSVYPLYKNEHFSCLDAPLGPYWPDLQDPNIPGQQRSILELPVTVGFNHGDFKYMRKLSALAEHSWLEKCRSVAFLWHTKLLRKTYLSPELSSVTDMQNLMQASLQNDAKVIHMYLHSSSLLDGATGFYEHQNAFASMTNAIKESVQYLQTIANVKFATITEATHLLEMRKVIPESEKLAMKDFHTPEPKVSASEIVQ</sequence>
<gene>
    <name evidence="1" type="ORF">NLF92_06040</name>
</gene>
<dbReference type="Proteomes" id="UP001165413">
    <property type="component" value="Unassembled WGS sequence"/>
</dbReference>
<dbReference type="CDD" id="cd10935">
    <property type="entry name" value="CE4_WalW"/>
    <property type="match status" value="1"/>
</dbReference>